<protein>
    <submittedName>
        <fullName evidence="1">DUF1349 domain-containing protein</fullName>
    </submittedName>
</protein>
<dbReference type="Gene3D" id="2.60.120.200">
    <property type="match status" value="1"/>
</dbReference>
<organism evidence="1 2">
    <name type="scientific">Deinococcus oregonensis</name>
    <dbReference type="NCBI Taxonomy" id="1805970"/>
    <lineage>
        <taxon>Bacteria</taxon>
        <taxon>Thermotogati</taxon>
        <taxon>Deinococcota</taxon>
        <taxon>Deinococci</taxon>
        <taxon>Deinococcales</taxon>
        <taxon>Deinococcaceae</taxon>
        <taxon>Deinococcus</taxon>
    </lineage>
</organism>
<dbReference type="RefSeq" id="WP_380007358.1">
    <property type="nucleotide sequence ID" value="NZ_JBHLYR010000023.1"/>
</dbReference>
<dbReference type="EMBL" id="JBHLYR010000023">
    <property type="protein sequence ID" value="MFB9991750.1"/>
    <property type="molecule type" value="Genomic_DNA"/>
</dbReference>
<dbReference type="Pfam" id="PF07081">
    <property type="entry name" value="DUF1349"/>
    <property type="match status" value="1"/>
</dbReference>
<dbReference type="SUPFAM" id="SSF49899">
    <property type="entry name" value="Concanavalin A-like lectins/glucanases"/>
    <property type="match status" value="1"/>
</dbReference>
<dbReference type="InterPro" id="IPR009784">
    <property type="entry name" value="DUF1349"/>
</dbReference>
<proteinExistence type="predicted"/>
<dbReference type="PANTHER" id="PTHR35332">
    <property type="entry name" value="REGULATION OF ENOLASE PROTEIN 1"/>
    <property type="match status" value="1"/>
</dbReference>
<dbReference type="InterPro" id="IPR013320">
    <property type="entry name" value="ConA-like_dom_sf"/>
</dbReference>
<dbReference type="Proteomes" id="UP001589733">
    <property type="component" value="Unassembled WGS sequence"/>
</dbReference>
<reference evidence="1 2" key="1">
    <citation type="submission" date="2024-09" db="EMBL/GenBank/DDBJ databases">
        <authorList>
            <person name="Sun Q."/>
            <person name="Mori K."/>
        </authorList>
    </citation>
    <scope>NUCLEOTIDE SEQUENCE [LARGE SCALE GENOMIC DNA]</scope>
    <source>
        <strain evidence="1 2">JCM 13503</strain>
    </source>
</reference>
<evidence type="ECO:0000313" key="2">
    <source>
        <dbReference type="Proteomes" id="UP001589733"/>
    </source>
</evidence>
<dbReference type="PANTHER" id="PTHR35332:SF2">
    <property type="entry name" value="REGULATION OF ENOLASE PROTEIN 1"/>
    <property type="match status" value="1"/>
</dbReference>
<evidence type="ECO:0000313" key="1">
    <source>
        <dbReference type="EMBL" id="MFB9991750.1"/>
    </source>
</evidence>
<gene>
    <name evidence="1" type="ORF">ACFFLM_07190</name>
</gene>
<keyword evidence="2" id="KW-1185">Reference proteome</keyword>
<dbReference type="PIRSF" id="PIRSF022704">
    <property type="entry name" value="UCP022704"/>
    <property type="match status" value="1"/>
</dbReference>
<comment type="caution">
    <text evidence="1">The sequence shown here is derived from an EMBL/GenBank/DDBJ whole genome shotgun (WGS) entry which is preliminary data.</text>
</comment>
<accession>A0ABV6AWF9</accession>
<name>A0ABV6AWF9_9DEIO</name>
<sequence length="217" mass="23982">MLDGLPAANLLQTPWSGMSWQHAPPQAQVTATGALEIHTGDQTDFWQATHYGFTHSNGHALLQTAPSEFTACVRVCGDYLQLYDQAGLMVWADETHWLKAGVEYVGQGGNQRQQWSAVLTRDFSDWSVMPAGAHAAVWFRVIRRADTLIVHARPDSRESAPAPTAWTLLRLAYFPPTLPVRVGVMACSPQRAGFQATFDQFTLTPPDARSLHELTQP</sequence>
<dbReference type="InterPro" id="IPR015987">
    <property type="entry name" value="UCP022704"/>
</dbReference>